<comment type="caution">
    <text evidence="2">The sequence shown here is derived from an EMBL/GenBank/DDBJ whole genome shotgun (WGS) entry which is preliminary data.</text>
</comment>
<reference evidence="2 3" key="1">
    <citation type="journal article" date="2019" name="Commun. Biol.">
        <title>The bagworm genome reveals a unique fibroin gene that provides high tensile strength.</title>
        <authorList>
            <person name="Kono N."/>
            <person name="Nakamura H."/>
            <person name="Ohtoshi R."/>
            <person name="Tomita M."/>
            <person name="Numata K."/>
            <person name="Arakawa K."/>
        </authorList>
    </citation>
    <scope>NUCLEOTIDE SEQUENCE [LARGE SCALE GENOMIC DNA]</scope>
</reference>
<sequence length="99" mass="11194">MYLRFVPHSVHSSGAHARGGRAPWPTVTHRYPGHSLMGFGARRPQGRPFAFKRVSNETKDGRRPPRRSGTAVHRSHHAQYSHTYIPTCRRVVGVNNTNL</sequence>
<evidence type="ECO:0000313" key="2">
    <source>
        <dbReference type="EMBL" id="GBP30786.1"/>
    </source>
</evidence>
<keyword evidence="3" id="KW-1185">Reference proteome</keyword>
<proteinExistence type="predicted"/>
<gene>
    <name evidence="2" type="ORF">EVAR_82528_1</name>
</gene>
<feature type="region of interest" description="Disordered" evidence="1">
    <location>
        <begin position="55"/>
        <end position="80"/>
    </location>
</feature>
<evidence type="ECO:0000313" key="3">
    <source>
        <dbReference type="Proteomes" id="UP000299102"/>
    </source>
</evidence>
<dbReference type="Proteomes" id="UP000299102">
    <property type="component" value="Unassembled WGS sequence"/>
</dbReference>
<name>A0A4C1UXP6_EUMVA</name>
<evidence type="ECO:0000256" key="1">
    <source>
        <dbReference type="SAM" id="MobiDB-lite"/>
    </source>
</evidence>
<protein>
    <submittedName>
        <fullName evidence="2">Uncharacterized protein</fullName>
    </submittedName>
</protein>
<dbReference type="AlphaFoldDB" id="A0A4C1UXP6"/>
<organism evidence="2 3">
    <name type="scientific">Eumeta variegata</name>
    <name type="common">Bagworm moth</name>
    <name type="synonym">Eumeta japonica</name>
    <dbReference type="NCBI Taxonomy" id="151549"/>
    <lineage>
        <taxon>Eukaryota</taxon>
        <taxon>Metazoa</taxon>
        <taxon>Ecdysozoa</taxon>
        <taxon>Arthropoda</taxon>
        <taxon>Hexapoda</taxon>
        <taxon>Insecta</taxon>
        <taxon>Pterygota</taxon>
        <taxon>Neoptera</taxon>
        <taxon>Endopterygota</taxon>
        <taxon>Lepidoptera</taxon>
        <taxon>Glossata</taxon>
        <taxon>Ditrysia</taxon>
        <taxon>Tineoidea</taxon>
        <taxon>Psychidae</taxon>
        <taxon>Oiketicinae</taxon>
        <taxon>Eumeta</taxon>
    </lineage>
</organism>
<dbReference type="EMBL" id="BGZK01000237">
    <property type="protein sequence ID" value="GBP30786.1"/>
    <property type="molecule type" value="Genomic_DNA"/>
</dbReference>
<accession>A0A4C1UXP6</accession>